<dbReference type="AlphaFoldDB" id="A0A4R6S920"/>
<accession>A0A4R6S920</accession>
<dbReference type="OrthoDB" id="5380360at2"/>
<dbReference type="SUPFAM" id="SSF50998">
    <property type="entry name" value="Quinoprotein alcohol dehydrogenase-like"/>
    <property type="match status" value="1"/>
</dbReference>
<keyword evidence="2" id="KW-1185">Reference proteome</keyword>
<dbReference type="InterPro" id="IPR011047">
    <property type="entry name" value="Quinoprotein_ADH-like_sf"/>
</dbReference>
<evidence type="ECO:0000313" key="1">
    <source>
        <dbReference type="EMBL" id="TDP96281.1"/>
    </source>
</evidence>
<gene>
    <name evidence="1" type="ORF">EV186_104265</name>
</gene>
<organism evidence="1 2">
    <name type="scientific">Labedaea rhizosphaerae</name>
    <dbReference type="NCBI Taxonomy" id="598644"/>
    <lineage>
        <taxon>Bacteria</taxon>
        <taxon>Bacillati</taxon>
        <taxon>Actinomycetota</taxon>
        <taxon>Actinomycetes</taxon>
        <taxon>Pseudonocardiales</taxon>
        <taxon>Pseudonocardiaceae</taxon>
        <taxon>Labedaea</taxon>
    </lineage>
</organism>
<name>A0A4R6S920_LABRH</name>
<dbReference type="EMBL" id="SNXZ01000004">
    <property type="protein sequence ID" value="TDP96281.1"/>
    <property type="molecule type" value="Genomic_DNA"/>
</dbReference>
<reference evidence="1 2" key="1">
    <citation type="submission" date="2019-03" db="EMBL/GenBank/DDBJ databases">
        <title>Genomic Encyclopedia of Type Strains, Phase IV (KMG-IV): sequencing the most valuable type-strain genomes for metagenomic binning, comparative biology and taxonomic classification.</title>
        <authorList>
            <person name="Goeker M."/>
        </authorList>
    </citation>
    <scope>NUCLEOTIDE SEQUENCE [LARGE SCALE GENOMIC DNA]</scope>
    <source>
        <strain evidence="1 2">DSM 45361</strain>
    </source>
</reference>
<evidence type="ECO:0000313" key="2">
    <source>
        <dbReference type="Proteomes" id="UP000295444"/>
    </source>
</evidence>
<comment type="caution">
    <text evidence="1">The sequence shown here is derived from an EMBL/GenBank/DDBJ whole genome shotgun (WGS) entry which is preliminary data.</text>
</comment>
<protein>
    <submittedName>
        <fullName evidence="1">Excreted virulence factor EspC (Type VII ESX diderm)</fullName>
    </submittedName>
</protein>
<sequence length="551" mass="58591">MPDPMVLYRKLTSGDEAGITAVRKALTQVRASLRAAADGITEGATTAATHWRGDARTEFLTDVSATVTDTAEVYRRLRTVDRVLAGAATAYGDLHRSADSAIRPWRAAGNADPALALSVQRNLLAARYTYESRLGTLATHLDPGSSDWTDLTHVGPGQPWIPQGLAYRADRDQLLVTSYNESKDADSQSRLTLVDNATGEEQKHVDLGGLEYSGPAGQPATGAPPNHAGGVATHGDNVWVTSTVVNDDGTQTSQVYVYSQKAIDRAQPGATVHPTQVINVPASSYITYADGKLWIGQYATDGDPKLYSFNTGKDGSIKGVTPTGEPDPYAGGDVPGEYPTPQHVQGVVVRDDQFVFSQSDGESGSSFITQDRDYRGFDLLDPDTWDARDEYRLGDNADGDPIHGVEEIEEIDGEIVTVHESGADKYDDDGHDHHDDITRTPLTELGLDSGDGYQTDPDALTEAAGQLDGSAEKLQNAADVTGGLQLVAHVLGDVPAAGPFSAAVTRYLADRGQELGTGAQSLRDTADGLIAGADTYRRLEDFLTAGFGGTN</sequence>
<dbReference type="Proteomes" id="UP000295444">
    <property type="component" value="Unassembled WGS sequence"/>
</dbReference>
<dbReference type="RefSeq" id="WP_133851652.1">
    <property type="nucleotide sequence ID" value="NZ_SNXZ01000004.1"/>
</dbReference>
<proteinExistence type="predicted"/>